<comment type="caution">
    <text evidence="4">The sequence shown here is derived from an EMBL/GenBank/DDBJ whole genome shotgun (WGS) entry which is preliminary data.</text>
</comment>
<evidence type="ECO:0000256" key="3">
    <source>
        <dbReference type="SAM" id="SignalP"/>
    </source>
</evidence>
<reference evidence="4 5" key="1">
    <citation type="submission" date="2024-10" db="EMBL/GenBank/DDBJ databases">
        <title>The Natural Products Discovery Center: Release of the First 8490 Sequenced Strains for Exploring Actinobacteria Biosynthetic Diversity.</title>
        <authorList>
            <person name="Kalkreuter E."/>
            <person name="Kautsar S.A."/>
            <person name="Yang D."/>
            <person name="Bader C.D."/>
            <person name="Teijaro C.N."/>
            <person name="Fluegel L."/>
            <person name="Davis C.M."/>
            <person name="Simpson J.R."/>
            <person name="Lauterbach L."/>
            <person name="Steele A.D."/>
            <person name="Gui C."/>
            <person name="Meng S."/>
            <person name="Li G."/>
            <person name="Viehrig K."/>
            <person name="Ye F."/>
            <person name="Su P."/>
            <person name="Kiefer A.F."/>
            <person name="Nichols A."/>
            <person name="Cepeda A.J."/>
            <person name="Yan W."/>
            <person name="Fan B."/>
            <person name="Jiang Y."/>
            <person name="Adhikari A."/>
            <person name="Zheng C.-J."/>
            <person name="Schuster L."/>
            <person name="Cowan T.M."/>
            <person name="Smanski M.J."/>
            <person name="Chevrette M.G."/>
            <person name="De Carvalho L.P.S."/>
            <person name="Shen B."/>
        </authorList>
    </citation>
    <scope>NUCLEOTIDE SEQUENCE [LARGE SCALE GENOMIC DNA]</scope>
    <source>
        <strain evidence="4 5">NPDC049845</strain>
    </source>
</reference>
<keyword evidence="2" id="KW-0812">Transmembrane</keyword>
<feature type="region of interest" description="Disordered" evidence="1">
    <location>
        <begin position="40"/>
        <end position="59"/>
    </location>
</feature>
<keyword evidence="5" id="KW-1185">Reference proteome</keyword>
<keyword evidence="2" id="KW-0472">Membrane</keyword>
<proteinExistence type="predicted"/>
<evidence type="ECO:0000313" key="5">
    <source>
        <dbReference type="Proteomes" id="UP001612812"/>
    </source>
</evidence>
<dbReference type="RefSeq" id="WP_396767787.1">
    <property type="nucleotide sequence ID" value="NZ_JBITLA010000001.1"/>
</dbReference>
<sequence>MTDHSAFRTGPARRVGAFLVTALALLGTLTLPTPAHAAGAEDPTWTLVPSSPSGPKGRKQFDYELSVTEQITDWFSVSNLGDKPIKVDLYPTDAFTALDGGFALLPRSQAPSDVGSWIKLPRATVTLPAGKRTDMPFRLAVPAGAAPGDHVGGIVAAVTEEQVGKDGQRVYVERRIGARVYLRVAGPLRPAAAVGAVRVEYDNPVVPLPGERMTVTYRIANTGNVRISGRARVQVHGPLGVRLATGDLIDLPEVLPDSEIRLTQEFAHVLPVGPLTATVVLNAQTTKEPLPSQEGSGSVLAVPWALLGLLVLILAVVAYRLWLRRARRLVSRTDDPFTDAREPERVGR</sequence>
<evidence type="ECO:0000256" key="2">
    <source>
        <dbReference type="SAM" id="Phobius"/>
    </source>
</evidence>
<name>A0ABW7ZHS2_9ACTN</name>
<dbReference type="Proteomes" id="UP001612812">
    <property type="component" value="Unassembled WGS sequence"/>
</dbReference>
<feature type="transmembrane region" description="Helical" evidence="2">
    <location>
        <begin position="301"/>
        <end position="322"/>
    </location>
</feature>
<evidence type="ECO:0000313" key="4">
    <source>
        <dbReference type="EMBL" id="MFI7262068.1"/>
    </source>
</evidence>
<keyword evidence="2" id="KW-1133">Transmembrane helix</keyword>
<feature type="chain" id="PRO_5045341305" evidence="3">
    <location>
        <begin position="38"/>
        <end position="348"/>
    </location>
</feature>
<keyword evidence="3" id="KW-0732">Signal</keyword>
<dbReference type="EMBL" id="JBITLE010000002">
    <property type="protein sequence ID" value="MFI7262068.1"/>
    <property type="molecule type" value="Genomic_DNA"/>
</dbReference>
<gene>
    <name evidence="4" type="ORF">ACIBP4_07165</name>
</gene>
<feature type="signal peptide" evidence="3">
    <location>
        <begin position="1"/>
        <end position="37"/>
    </location>
</feature>
<accession>A0ABW7ZHS2</accession>
<evidence type="ECO:0000256" key="1">
    <source>
        <dbReference type="SAM" id="MobiDB-lite"/>
    </source>
</evidence>
<protein>
    <submittedName>
        <fullName evidence="4">WxL protein peptidoglycan domain-containing protein</fullName>
    </submittedName>
</protein>
<organism evidence="4 5">
    <name type="scientific">Micromonospora maritima</name>
    <dbReference type="NCBI Taxonomy" id="986711"/>
    <lineage>
        <taxon>Bacteria</taxon>
        <taxon>Bacillati</taxon>
        <taxon>Actinomycetota</taxon>
        <taxon>Actinomycetes</taxon>
        <taxon>Micromonosporales</taxon>
        <taxon>Micromonosporaceae</taxon>
        <taxon>Micromonospora</taxon>
    </lineage>
</organism>